<dbReference type="AlphaFoldDB" id="A0A5D2SX30"/>
<protein>
    <submittedName>
        <fullName evidence="1">Uncharacterized protein</fullName>
    </submittedName>
</protein>
<evidence type="ECO:0000313" key="1">
    <source>
        <dbReference type="EMBL" id="TYI57242.1"/>
    </source>
</evidence>
<name>A0A5D2SX30_GOSMU</name>
<dbReference type="EMBL" id="CM017659">
    <property type="protein sequence ID" value="TYI57242.1"/>
    <property type="molecule type" value="Genomic_DNA"/>
</dbReference>
<accession>A0A5D2SX30</accession>
<keyword evidence="2" id="KW-1185">Reference proteome</keyword>
<organism evidence="1 2">
    <name type="scientific">Gossypium mustelinum</name>
    <name type="common">Cotton</name>
    <name type="synonym">Gossypium caicoense</name>
    <dbReference type="NCBI Taxonomy" id="34275"/>
    <lineage>
        <taxon>Eukaryota</taxon>
        <taxon>Viridiplantae</taxon>
        <taxon>Streptophyta</taxon>
        <taxon>Embryophyta</taxon>
        <taxon>Tracheophyta</taxon>
        <taxon>Spermatophyta</taxon>
        <taxon>Magnoliopsida</taxon>
        <taxon>eudicotyledons</taxon>
        <taxon>Gunneridae</taxon>
        <taxon>Pentapetalae</taxon>
        <taxon>rosids</taxon>
        <taxon>malvids</taxon>
        <taxon>Malvales</taxon>
        <taxon>Malvaceae</taxon>
        <taxon>Malvoideae</taxon>
        <taxon>Gossypium</taxon>
    </lineage>
</organism>
<dbReference type="Proteomes" id="UP000323597">
    <property type="component" value="Chromosome D11"/>
</dbReference>
<evidence type="ECO:0000313" key="2">
    <source>
        <dbReference type="Proteomes" id="UP000323597"/>
    </source>
</evidence>
<reference evidence="1 2" key="1">
    <citation type="submission" date="2019-07" db="EMBL/GenBank/DDBJ databases">
        <title>WGS assembly of Gossypium mustelinum.</title>
        <authorList>
            <person name="Chen Z.J."/>
            <person name="Sreedasyam A."/>
            <person name="Ando A."/>
            <person name="Song Q."/>
            <person name="De L."/>
            <person name="Hulse-Kemp A."/>
            <person name="Ding M."/>
            <person name="Ye W."/>
            <person name="Kirkbride R."/>
            <person name="Jenkins J."/>
            <person name="Plott C."/>
            <person name="Lovell J."/>
            <person name="Lin Y.-M."/>
            <person name="Vaughn R."/>
            <person name="Liu B."/>
            <person name="Li W."/>
            <person name="Simpson S."/>
            <person name="Scheffler B."/>
            <person name="Saski C."/>
            <person name="Grover C."/>
            <person name="Hu G."/>
            <person name="Conover J."/>
            <person name="Carlson J."/>
            <person name="Shu S."/>
            <person name="Boston L."/>
            <person name="Williams M."/>
            <person name="Peterson D."/>
            <person name="Mcgee K."/>
            <person name="Jones D."/>
            <person name="Wendel J."/>
            <person name="Stelly D."/>
            <person name="Grimwood J."/>
            <person name="Schmutz J."/>
        </authorList>
    </citation>
    <scope>NUCLEOTIDE SEQUENCE [LARGE SCALE GENOMIC DNA]</scope>
    <source>
        <strain evidence="1">1408120.09</strain>
    </source>
</reference>
<sequence>MWSVPSFSNPFRHLSLPVSQHEDIKIATTPTGDNVTTERFPTSQRRDIMKRSFPTHDDTIQDVETWRCVPT</sequence>
<gene>
    <name evidence="1" type="ORF">E1A91_D11G266200v1</name>
</gene>
<proteinExistence type="predicted"/>